<dbReference type="EMBL" id="AP024355">
    <property type="protein sequence ID" value="BCR03993.1"/>
    <property type="molecule type" value="Genomic_DNA"/>
</dbReference>
<dbReference type="Proteomes" id="UP001319827">
    <property type="component" value="Chromosome"/>
</dbReference>
<dbReference type="RefSeq" id="WP_221251424.1">
    <property type="nucleotide sequence ID" value="NZ_AP024355.1"/>
</dbReference>
<feature type="chain" id="PRO_5046884503" description="TIGR03016 family PEP-CTERM system-associated outer membrane protein" evidence="1">
    <location>
        <begin position="25"/>
        <end position="667"/>
    </location>
</feature>
<evidence type="ECO:0008006" key="4">
    <source>
        <dbReference type="Google" id="ProtNLM"/>
    </source>
</evidence>
<evidence type="ECO:0000313" key="3">
    <source>
        <dbReference type="Proteomes" id="UP001319827"/>
    </source>
</evidence>
<name>A0ABN6DV43_9BACT</name>
<organism evidence="2 3">
    <name type="scientific">Desulfuromonas versatilis</name>
    <dbReference type="NCBI Taxonomy" id="2802975"/>
    <lineage>
        <taxon>Bacteria</taxon>
        <taxon>Pseudomonadati</taxon>
        <taxon>Thermodesulfobacteriota</taxon>
        <taxon>Desulfuromonadia</taxon>
        <taxon>Desulfuromonadales</taxon>
        <taxon>Desulfuromonadaceae</taxon>
        <taxon>Desulfuromonas</taxon>
    </lineage>
</organism>
<reference evidence="2 3" key="2">
    <citation type="journal article" date="2021" name="Int. J. Syst. Evol. Microbiol.">
        <title>Isolation and Polyphasic Characterization of Desulfuromonas versatilis sp. Nov., an Electrogenic Bacteria Capable of Versatile Metabolism Isolated from a Graphene Oxide-Reducing Enrichment Culture.</title>
        <authorList>
            <person name="Xie L."/>
            <person name="Yoshida N."/>
            <person name="Ishii S."/>
            <person name="Meng L."/>
        </authorList>
    </citation>
    <scope>NUCLEOTIDE SEQUENCE [LARGE SCALE GENOMIC DNA]</scope>
    <source>
        <strain evidence="2 3">NIT-T3</strain>
    </source>
</reference>
<evidence type="ECO:0000313" key="2">
    <source>
        <dbReference type="EMBL" id="BCR03993.1"/>
    </source>
</evidence>
<accession>A0ABN6DV43</accession>
<reference evidence="2 3" key="1">
    <citation type="journal article" date="2016" name="C (Basel)">
        <title>Selective Growth of and Electricity Production by Marine Exoelectrogenic Bacteria in Self-Aggregated Hydrogel of Microbially Reduced Graphene Oxide.</title>
        <authorList>
            <person name="Yoshida N."/>
            <person name="Goto Y."/>
            <person name="Miyata Y."/>
        </authorList>
    </citation>
    <scope>NUCLEOTIDE SEQUENCE [LARGE SCALE GENOMIC DNA]</scope>
    <source>
        <strain evidence="2 3">NIT-T3</strain>
    </source>
</reference>
<proteinExistence type="predicted"/>
<feature type="signal peptide" evidence="1">
    <location>
        <begin position="1"/>
        <end position="24"/>
    </location>
</feature>
<evidence type="ECO:0000256" key="1">
    <source>
        <dbReference type="SAM" id="SignalP"/>
    </source>
</evidence>
<keyword evidence="1" id="KW-0732">Signal</keyword>
<keyword evidence="3" id="KW-1185">Reference proteome</keyword>
<protein>
    <recommendedName>
        <fullName evidence="4">TIGR03016 family PEP-CTERM system-associated outer membrane protein</fullName>
    </recommendedName>
</protein>
<gene>
    <name evidence="2" type="ORF">DESUT3_10620</name>
</gene>
<sequence length="667" mass="76566">MGPDRKTILISLLLLALPLSDALAEDKTFLLLDNLRQSVNFSYLYNYRRFELEDSSKSTRTKNNFEENYRLDMDYVVFKPGILNGHFSFEGGLEQDHLSTSSGGGSSRNRYSEAQNFRHNLNGTFFKWQPITIDFYSSQGTDRIQREFADSFDQDLTSYGFTLLAKNHHLPFHINYSSTEVDTGGLERDFNRTSETYSLGVSHRYGSLSQTNLNVQNSQSRFSLRGDPDTDRVDIRTGSLRNSLTWSSGQKNRILSSSVTGRSEQGRLNAEPRKTDYFTWNEALNWQLGKALYAGAAYTMLDQEGTFLDRESHSGRAFLRHQFVKSLTTELDLEASEETLSGGSENEAFGSLSLFYQKKLRQQNNFTLQFTQRYGEIDREFDEDIPEEEVHAVTAPFEQIILGNPNILLDSIEIRSADSPEIVFEENFDYQVTQSGLLTIITILPEIPPGTNLLIFYRFRERSDAKYREKSTRVGSSLGLLDNQLRLYGSWQETRQDLVSGDIDAFRLNDSRQITLGMEWLQQSYSAGAEYRDFELSFDRHLTYYAFFRATRPMPRGLLSFGLSDTYTIFEPSDAGEGGLPRRKQNSINVNAAYRGAFYGRGRFGLTSNYFNSRGDFVERDNVSLGMDYQTSYGKFALFLEAKVTWRLTDTESSREDYVFTKLTRYF</sequence>